<comment type="caution">
    <text evidence="1">The sequence shown here is derived from an EMBL/GenBank/DDBJ whole genome shotgun (WGS) entry which is preliminary data.</text>
</comment>
<evidence type="ECO:0000313" key="2">
    <source>
        <dbReference type="Proteomes" id="UP000820818"/>
    </source>
</evidence>
<dbReference type="AlphaFoldDB" id="A0AAD5KTX5"/>
<organism evidence="1 2">
    <name type="scientific">Daphnia sinensis</name>
    <dbReference type="NCBI Taxonomy" id="1820382"/>
    <lineage>
        <taxon>Eukaryota</taxon>
        <taxon>Metazoa</taxon>
        <taxon>Ecdysozoa</taxon>
        <taxon>Arthropoda</taxon>
        <taxon>Crustacea</taxon>
        <taxon>Branchiopoda</taxon>
        <taxon>Diplostraca</taxon>
        <taxon>Cladocera</taxon>
        <taxon>Anomopoda</taxon>
        <taxon>Daphniidae</taxon>
        <taxon>Daphnia</taxon>
        <taxon>Daphnia similis group</taxon>
    </lineage>
</organism>
<protein>
    <submittedName>
        <fullName evidence="1">Uncharacterized protein</fullName>
    </submittedName>
</protein>
<dbReference type="Proteomes" id="UP000820818">
    <property type="component" value="Linkage Group LG3"/>
</dbReference>
<proteinExistence type="predicted"/>
<dbReference type="EMBL" id="WJBH02000003">
    <property type="protein sequence ID" value="KAI9560511.1"/>
    <property type="molecule type" value="Genomic_DNA"/>
</dbReference>
<name>A0AAD5KTX5_9CRUS</name>
<keyword evidence="2" id="KW-1185">Reference proteome</keyword>
<accession>A0AAD5KTX5</accession>
<sequence length="104" mass="12260">MRYLFKIRRLREFHARVKFGERPHPLHPTPTRDYQPLPPGVHIDEKLAFYEKGFYKVAIRYLPRKDAAAITNLQVNADYARCLESQKPADQRQPAVVVEEEEAR</sequence>
<evidence type="ECO:0000313" key="1">
    <source>
        <dbReference type="EMBL" id="KAI9560511.1"/>
    </source>
</evidence>
<reference evidence="1 2" key="1">
    <citation type="submission" date="2022-05" db="EMBL/GenBank/DDBJ databases">
        <title>A multi-omics perspective on studying reproductive biology in Daphnia sinensis.</title>
        <authorList>
            <person name="Jia J."/>
        </authorList>
    </citation>
    <scope>NUCLEOTIDE SEQUENCE [LARGE SCALE GENOMIC DNA]</scope>
    <source>
        <strain evidence="1 2">WSL</strain>
    </source>
</reference>
<gene>
    <name evidence="1" type="ORF">GHT06_011444</name>
</gene>